<comment type="caution">
    <text evidence="8">The sequence shown here is derived from an EMBL/GenBank/DDBJ whole genome shotgun (WGS) entry which is preliminary data.</text>
</comment>
<dbReference type="CDD" id="cd08884">
    <property type="entry name" value="RHO_alpha_C_GbcA-like"/>
    <property type="match status" value="1"/>
</dbReference>
<dbReference type="Pfam" id="PF00848">
    <property type="entry name" value="Ring_hydroxyl_A"/>
    <property type="match status" value="1"/>
</dbReference>
<proteinExistence type="predicted"/>
<dbReference type="AlphaFoldDB" id="A0A6A7Y7D2"/>
<dbReference type="GO" id="GO:0051213">
    <property type="term" value="F:dioxygenase activity"/>
    <property type="evidence" value="ECO:0007669"/>
    <property type="project" value="UniProtKB-KW"/>
</dbReference>
<keyword evidence="2" id="KW-0001">2Fe-2S</keyword>
<organism evidence="8 9">
    <name type="scientific">Segnochrobactrum spirostomi</name>
    <dbReference type="NCBI Taxonomy" id="2608987"/>
    <lineage>
        <taxon>Bacteria</taxon>
        <taxon>Pseudomonadati</taxon>
        <taxon>Pseudomonadota</taxon>
        <taxon>Alphaproteobacteria</taxon>
        <taxon>Hyphomicrobiales</taxon>
        <taxon>Segnochrobactraceae</taxon>
        <taxon>Segnochrobactrum</taxon>
    </lineage>
</organism>
<dbReference type="PROSITE" id="PS51296">
    <property type="entry name" value="RIESKE"/>
    <property type="match status" value="1"/>
</dbReference>
<comment type="cofactor">
    <cofactor evidence="1">
        <name>Fe cation</name>
        <dbReference type="ChEBI" id="CHEBI:24875"/>
    </cofactor>
</comment>
<dbReference type="SUPFAM" id="SSF55961">
    <property type="entry name" value="Bet v1-like"/>
    <property type="match status" value="1"/>
</dbReference>
<dbReference type="GO" id="GO:0051537">
    <property type="term" value="F:2 iron, 2 sulfur cluster binding"/>
    <property type="evidence" value="ECO:0007669"/>
    <property type="project" value="UniProtKB-KW"/>
</dbReference>
<protein>
    <submittedName>
        <fullName evidence="8">Aromatic ring-hydroxylating dioxygenase subunit alpha</fullName>
    </submittedName>
</protein>
<keyword evidence="5" id="KW-0408">Iron</keyword>
<dbReference type="Pfam" id="PF00355">
    <property type="entry name" value="Rieske"/>
    <property type="match status" value="1"/>
</dbReference>
<dbReference type="PANTHER" id="PTHR43756">
    <property type="entry name" value="CHOLINE MONOOXYGENASE, CHLOROPLASTIC"/>
    <property type="match status" value="1"/>
</dbReference>
<evidence type="ECO:0000256" key="2">
    <source>
        <dbReference type="ARBA" id="ARBA00022714"/>
    </source>
</evidence>
<evidence type="ECO:0000313" key="8">
    <source>
        <dbReference type="EMBL" id="MQT14227.1"/>
    </source>
</evidence>
<gene>
    <name evidence="8" type="ORF">F0357_16565</name>
</gene>
<accession>A0A6A7Y7D2</accession>
<evidence type="ECO:0000256" key="3">
    <source>
        <dbReference type="ARBA" id="ARBA00022723"/>
    </source>
</evidence>
<evidence type="ECO:0000313" key="9">
    <source>
        <dbReference type="Proteomes" id="UP000332515"/>
    </source>
</evidence>
<evidence type="ECO:0000256" key="1">
    <source>
        <dbReference type="ARBA" id="ARBA00001962"/>
    </source>
</evidence>
<dbReference type="Gene3D" id="2.102.10.10">
    <property type="entry name" value="Rieske [2Fe-2S] iron-sulphur domain"/>
    <property type="match status" value="1"/>
</dbReference>
<dbReference type="CDD" id="cd03469">
    <property type="entry name" value="Rieske_RO_Alpha_N"/>
    <property type="match status" value="1"/>
</dbReference>
<dbReference type="InterPro" id="IPR036922">
    <property type="entry name" value="Rieske_2Fe-2S_sf"/>
</dbReference>
<dbReference type="SUPFAM" id="SSF50022">
    <property type="entry name" value="ISP domain"/>
    <property type="match status" value="1"/>
</dbReference>
<dbReference type="InterPro" id="IPR017941">
    <property type="entry name" value="Rieske_2Fe-2S"/>
</dbReference>
<dbReference type="InterPro" id="IPR015879">
    <property type="entry name" value="Ring_hydroxy_dOase_asu_C_dom"/>
</dbReference>
<dbReference type="GO" id="GO:0005506">
    <property type="term" value="F:iron ion binding"/>
    <property type="evidence" value="ECO:0007669"/>
    <property type="project" value="InterPro"/>
</dbReference>
<evidence type="ECO:0000256" key="4">
    <source>
        <dbReference type="ARBA" id="ARBA00023002"/>
    </source>
</evidence>
<name>A0A6A7Y7D2_9HYPH</name>
<dbReference type="Gene3D" id="3.90.380.10">
    <property type="entry name" value="Naphthalene 1,2-dioxygenase Alpha Subunit, Chain A, domain 1"/>
    <property type="match status" value="1"/>
</dbReference>
<evidence type="ECO:0000259" key="7">
    <source>
        <dbReference type="PROSITE" id="PS51296"/>
    </source>
</evidence>
<keyword evidence="6" id="KW-0411">Iron-sulfur</keyword>
<dbReference type="Proteomes" id="UP000332515">
    <property type="component" value="Unassembled WGS sequence"/>
</dbReference>
<dbReference type="InterPro" id="IPR001663">
    <property type="entry name" value="Rng_hydr_dOase-A"/>
</dbReference>
<dbReference type="RefSeq" id="WP_153484568.1">
    <property type="nucleotide sequence ID" value="NZ_VWNA01000001.1"/>
</dbReference>
<keyword evidence="8" id="KW-0223">Dioxygenase</keyword>
<dbReference type="EMBL" id="VWNA01000001">
    <property type="protein sequence ID" value="MQT14227.1"/>
    <property type="molecule type" value="Genomic_DNA"/>
</dbReference>
<keyword evidence="3" id="KW-0479">Metal-binding</keyword>
<evidence type="ECO:0000256" key="5">
    <source>
        <dbReference type="ARBA" id="ARBA00023004"/>
    </source>
</evidence>
<keyword evidence="4" id="KW-0560">Oxidoreductase</keyword>
<feature type="domain" description="Rieske" evidence="7">
    <location>
        <begin position="45"/>
        <end position="151"/>
    </location>
</feature>
<dbReference type="PANTHER" id="PTHR43756:SF5">
    <property type="entry name" value="CHOLINE MONOOXYGENASE, CHLOROPLASTIC"/>
    <property type="match status" value="1"/>
</dbReference>
<dbReference type="PRINTS" id="PR00090">
    <property type="entry name" value="RNGDIOXGNASE"/>
</dbReference>
<sequence length="419" mass="47239">MLHVPHTPIGALLARRRPGYGLEQPFYTSQEIFDLDVEAIFGRYWIFVGVEADVPEPGDCMVVDVGTTSVLIVRDDDGNVGALHNVCRHRGARIVHEYKGTVGNLVCRYHQWTYGLDGKLLFAEHMAPDFDTTCHGLKRVHLKSLEGLLFICLSENPPGDFDVMAAAMLPYLVPHDLRNTKVAYEEDLIEEGNWKITMENNRECYHCSVNHPELTVPLFAYGFGFSPEKLDEAGREQAHRYECLLDDSHTAWEAEGFPSRTLEHLDDMDTGYRTQRLPLDGDGEAHTLDTKRACKKLLGNITNPKLGALHFWTQPNSWHHFMADHAVTFSVLPLTPDRTLLRTKWLVHKDAVEGVDYDVENLKAVWSATNRQDGELVGFQQSGVKSPAYEPGPYSPYTEGLVDAFANWYVSRLAAQIDG</sequence>
<evidence type="ECO:0000256" key="6">
    <source>
        <dbReference type="ARBA" id="ARBA00023014"/>
    </source>
</evidence>
<keyword evidence="9" id="KW-1185">Reference proteome</keyword>
<reference evidence="8 9" key="1">
    <citation type="submission" date="2019-09" db="EMBL/GenBank/DDBJ databases">
        <title>Segnochrobactrum spirostomi gen. nov., sp. nov., isolated from the ciliate Spirostomum cf. yagiui and description of a novel family, Segnochrobactraceae fam. nov. within the order Rhizobiales of the class Alphaproteobacteria.</title>
        <authorList>
            <person name="Akter S."/>
            <person name="Shazib S.U.A."/>
            <person name="Shin M.K."/>
        </authorList>
    </citation>
    <scope>NUCLEOTIDE SEQUENCE [LARGE SCALE GENOMIC DNA]</scope>
    <source>
        <strain evidence="8 9">Sp-1</strain>
    </source>
</reference>